<sequence length="339" mass="34663">MATPLVLTLSVAIGAVGAGALNSGSADAAVCTATGTAGTAGSADLLVDGAPMTAAQVANAQIISAVGTGLGVSGRGQTIAVATAIQESRLRNLDYGDRDSLGLFQQRAPWGSEAARMDPISASRMFYTGGAAGQRGLLDISGWENMSLTVAAQAVQVSGHPDAYAQWETVAASLVESFGQSSGSIICTGLDSDPGVPDDLAGDLPDGYALPADTSPAVVTSIVWALQQLGTPYQWGGTCTDPHSGIASKRCDCSSLVQQSYRHAGISLPRTTSQQIHSGSPVYDTAALKPGDLIFLPGHVGLYMGQGLIVHAPQTGDVVKISQLSGWRPRITGMRRIVA</sequence>
<evidence type="ECO:0000259" key="6">
    <source>
        <dbReference type="PROSITE" id="PS51935"/>
    </source>
</evidence>
<organism evidence="7 8">
    <name type="scientific">Kineosporia babensis</name>
    <dbReference type="NCBI Taxonomy" id="499548"/>
    <lineage>
        <taxon>Bacteria</taxon>
        <taxon>Bacillati</taxon>
        <taxon>Actinomycetota</taxon>
        <taxon>Actinomycetes</taxon>
        <taxon>Kineosporiales</taxon>
        <taxon>Kineosporiaceae</taxon>
        <taxon>Kineosporia</taxon>
    </lineage>
</organism>
<dbReference type="PROSITE" id="PS51935">
    <property type="entry name" value="NLPC_P60"/>
    <property type="match status" value="1"/>
</dbReference>
<evidence type="ECO:0000313" key="8">
    <source>
        <dbReference type="Proteomes" id="UP001138997"/>
    </source>
</evidence>
<dbReference type="PANTHER" id="PTHR47359:SF3">
    <property type="entry name" value="NLP_P60 DOMAIN-CONTAINING PROTEIN-RELATED"/>
    <property type="match status" value="1"/>
</dbReference>
<dbReference type="Pfam" id="PF00877">
    <property type="entry name" value="NLPC_P60"/>
    <property type="match status" value="1"/>
</dbReference>
<comment type="similarity">
    <text evidence="1">Belongs to the peptidase C40 family.</text>
</comment>
<comment type="caution">
    <text evidence="7">The sequence shown here is derived from an EMBL/GenBank/DDBJ whole genome shotgun (WGS) entry which is preliminary data.</text>
</comment>
<protein>
    <submittedName>
        <fullName evidence="7">C40 family peptidase</fullName>
    </submittedName>
</protein>
<feature type="chain" id="PRO_5040767463" evidence="5">
    <location>
        <begin position="29"/>
        <end position="339"/>
    </location>
</feature>
<keyword evidence="3" id="KW-0378">Hydrolase</keyword>
<name>A0A9X1SYB0_9ACTN</name>
<accession>A0A9X1SYB0</accession>
<gene>
    <name evidence="7" type="ORF">LR394_35245</name>
</gene>
<feature type="domain" description="NlpC/P60" evidence="6">
    <location>
        <begin position="215"/>
        <end position="338"/>
    </location>
</feature>
<proteinExistence type="inferred from homology"/>
<dbReference type="SUPFAM" id="SSF54001">
    <property type="entry name" value="Cysteine proteinases"/>
    <property type="match status" value="1"/>
</dbReference>
<dbReference type="Gene3D" id="3.90.1720.10">
    <property type="entry name" value="endopeptidase domain like (from Nostoc punctiforme)"/>
    <property type="match status" value="1"/>
</dbReference>
<dbReference type="RefSeq" id="WP_231449017.1">
    <property type="nucleotide sequence ID" value="NZ_JAJOMB010000027.1"/>
</dbReference>
<dbReference type="AlphaFoldDB" id="A0A9X1SYB0"/>
<evidence type="ECO:0000256" key="2">
    <source>
        <dbReference type="ARBA" id="ARBA00022670"/>
    </source>
</evidence>
<keyword evidence="2" id="KW-0645">Protease</keyword>
<evidence type="ECO:0000313" key="7">
    <source>
        <dbReference type="EMBL" id="MCD5316165.1"/>
    </source>
</evidence>
<dbReference type="Proteomes" id="UP001138997">
    <property type="component" value="Unassembled WGS sequence"/>
</dbReference>
<dbReference type="InterPro" id="IPR038765">
    <property type="entry name" value="Papain-like_cys_pep_sf"/>
</dbReference>
<keyword evidence="4" id="KW-0788">Thiol protease</keyword>
<keyword evidence="8" id="KW-1185">Reference proteome</keyword>
<dbReference type="GO" id="GO:0006508">
    <property type="term" value="P:proteolysis"/>
    <property type="evidence" value="ECO:0007669"/>
    <property type="project" value="UniProtKB-KW"/>
</dbReference>
<evidence type="ECO:0000256" key="4">
    <source>
        <dbReference type="ARBA" id="ARBA00022807"/>
    </source>
</evidence>
<evidence type="ECO:0000256" key="5">
    <source>
        <dbReference type="SAM" id="SignalP"/>
    </source>
</evidence>
<evidence type="ECO:0000256" key="1">
    <source>
        <dbReference type="ARBA" id="ARBA00007074"/>
    </source>
</evidence>
<evidence type="ECO:0000256" key="3">
    <source>
        <dbReference type="ARBA" id="ARBA00022801"/>
    </source>
</evidence>
<dbReference type="GO" id="GO:0008234">
    <property type="term" value="F:cysteine-type peptidase activity"/>
    <property type="evidence" value="ECO:0007669"/>
    <property type="project" value="UniProtKB-KW"/>
</dbReference>
<reference evidence="7" key="1">
    <citation type="submission" date="2021-11" db="EMBL/GenBank/DDBJ databases">
        <title>Streptomyces corallinus and Kineosporia corallina sp. nov., two new coral-derived marine actinobacteria.</title>
        <authorList>
            <person name="Buangrab K."/>
            <person name="Sutthacheep M."/>
            <person name="Yeemin T."/>
            <person name="Harunari E."/>
            <person name="Igarashi Y."/>
            <person name="Sripreechasak P."/>
            <person name="Kanchanasin P."/>
            <person name="Tanasupawat S."/>
            <person name="Phongsopitanun W."/>
        </authorList>
    </citation>
    <scope>NUCLEOTIDE SEQUENCE</scope>
    <source>
        <strain evidence="7">JCM 31032</strain>
    </source>
</reference>
<dbReference type="EMBL" id="JAJOMB010000027">
    <property type="protein sequence ID" value="MCD5316165.1"/>
    <property type="molecule type" value="Genomic_DNA"/>
</dbReference>
<dbReference type="InterPro" id="IPR051794">
    <property type="entry name" value="PG_Endopeptidase_C40"/>
</dbReference>
<dbReference type="PANTHER" id="PTHR47359">
    <property type="entry name" value="PEPTIDOGLYCAN DL-ENDOPEPTIDASE CWLO"/>
    <property type="match status" value="1"/>
</dbReference>
<dbReference type="InterPro" id="IPR000064">
    <property type="entry name" value="NLP_P60_dom"/>
</dbReference>
<feature type="signal peptide" evidence="5">
    <location>
        <begin position="1"/>
        <end position="28"/>
    </location>
</feature>
<keyword evidence="5" id="KW-0732">Signal</keyword>